<accession>A0ABV0SI38</accession>
<proteinExistence type="predicted"/>
<dbReference type="EMBL" id="JAHRIN010079596">
    <property type="protein sequence ID" value="MEQ2219501.1"/>
    <property type="molecule type" value="Genomic_DNA"/>
</dbReference>
<organism evidence="2 3">
    <name type="scientific">Xenoophorus captivus</name>
    <dbReference type="NCBI Taxonomy" id="1517983"/>
    <lineage>
        <taxon>Eukaryota</taxon>
        <taxon>Metazoa</taxon>
        <taxon>Chordata</taxon>
        <taxon>Craniata</taxon>
        <taxon>Vertebrata</taxon>
        <taxon>Euteleostomi</taxon>
        <taxon>Actinopterygii</taxon>
        <taxon>Neopterygii</taxon>
        <taxon>Teleostei</taxon>
        <taxon>Neoteleostei</taxon>
        <taxon>Acanthomorphata</taxon>
        <taxon>Ovalentaria</taxon>
        <taxon>Atherinomorphae</taxon>
        <taxon>Cyprinodontiformes</taxon>
        <taxon>Goodeidae</taxon>
        <taxon>Xenoophorus</taxon>
    </lineage>
</organism>
<feature type="non-terminal residue" evidence="2">
    <location>
        <position position="117"/>
    </location>
</feature>
<dbReference type="Proteomes" id="UP001434883">
    <property type="component" value="Unassembled WGS sequence"/>
</dbReference>
<feature type="compositionally biased region" description="Basic and acidic residues" evidence="1">
    <location>
        <begin position="11"/>
        <end position="21"/>
    </location>
</feature>
<evidence type="ECO:0000256" key="1">
    <source>
        <dbReference type="SAM" id="MobiDB-lite"/>
    </source>
</evidence>
<feature type="region of interest" description="Disordered" evidence="1">
    <location>
        <begin position="1"/>
        <end position="21"/>
    </location>
</feature>
<evidence type="ECO:0000313" key="2">
    <source>
        <dbReference type="EMBL" id="MEQ2219501.1"/>
    </source>
</evidence>
<gene>
    <name evidence="2" type="ORF">XENOCAPTIV_018873</name>
</gene>
<comment type="caution">
    <text evidence="2">The sequence shown here is derived from an EMBL/GenBank/DDBJ whole genome shotgun (WGS) entry which is preliminary data.</text>
</comment>
<evidence type="ECO:0000313" key="3">
    <source>
        <dbReference type="Proteomes" id="UP001434883"/>
    </source>
</evidence>
<keyword evidence="3" id="KW-1185">Reference proteome</keyword>
<name>A0ABV0SI38_9TELE</name>
<sequence length="117" mass="13255">MMTHFDYLSRQAEKSTRQAKEEKQRLLLRVSWLAIPLPETGPSCLDNISPPPQSRAPFRWRGRLGKRHAMLPALDVPHSFHEGWPSLALTSPKPASCRLKASEPAYRQKLPLPPHAS</sequence>
<reference evidence="2 3" key="1">
    <citation type="submission" date="2021-06" db="EMBL/GenBank/DDBJ databases">
        <authorList>
            <person name="Palmer J.M."/>
        </authorList>
    </citation>
    <scope>NUCLEOTIDE SEQUENCE [LARGE SCALE GENOMIC DNA]</scope>
    <source>
        <strain evidence="2 3">XC_2019</strain>
        <tissue evidence="2">Muscle</tissue>
    </source>
</reference>
<protein>
    <submittedName>
        <fullName evidence="2">Uncharacterized protein</fullName>
    </submittedName>
</protein>